<keyword evidence="4" id="KW-0564">Palmitate</keyword>
<evidence type="ECO:0000256" key="2">
    <source>
        <dbReference type="ARBA" id="ARBA00022729"/>
    </source>
</evidence>
<protein>
    <submittedName>
        <fullName evidence="7">Extracellular solute-binding protein</fullName>
    </submittedName>
</protein>
<proteinExistence type="predicted"/>
<keyword evidence="5" id="KW-0449">Lipoprotein</keyword>
<name>A0A385TJT4_PAELA</name>
<evidence type="ECO:0000313" key="7">
    <source>
        <dbReference type="EMBL" id="AYB43939.1"/>
    </source>
</evidence>
<dbReference type="PROSITE" id="PS51257">
    <property type="entry name" value="PROKAR_LIPOPROTEIN"/>
    <property type="match status" value="1"/>
</dbReference>
<gene>
    <name evidence="7" type="ORF">D5F53_11815</name>
</gene>
<feature type="signal peptide" evidence="6">
    <location>
        <begin position="1"/>
        <end position="27"/>
    </location>
</feature>
<dbReference type="InterPro" id="IPR006059">
    <property type="entry name" value="SBP"/>
</dbReference>
<dbReference type="KEGG" id="plw:D5F53_11815"/>
<dbReference type="InterPro" id="IPR050490">
    <property type="entry name" value="Bact_solute-bd_prot1"/>
</dbReference>
<evidence type="ECO:0000256" key="5">
    <source>
        <dbReference type="ARBA" id="ARBA00023288"/>
    </source>
</evidence>
<accession>A0A385TJT4</accession>
<keyword evidence="3" id="KW-0472">Membrane</keyword>
<keyword evidence="8" id="KW-1185">Reference proteome</keyword>
<feature type="chain" id="PRO_5039167043" evidence="6">
    <location>
        <begin position="28"/>
        <end position="541"/>
    </location>
</feature>
<evidence type="ECO:0000256" key="3">
    <source>
        <dbReference type="ARBA" id="ARBA00023136"/>
    </source>
</evidence>
<organism evidence="7 8">
    <name type="scientific">Paenibacillus lautus</name>
    <name type="common">Bacillus lautus</name>
    <dbReference type="NCBI Taxonomy" id="1401"/>
    <lineage>
        <taxon>Bacteria</taxon>
        <taxon>Bacillati</taxon>
        <taxon>Bacillota</taxon>
        <taxon>Bacilli</taxon>
        <taxon>Bacillales</taxon>
        <taxon>Paenibacillaceae</taxon>
        <taxon>Paenibacillus</taxon>
    </lineage>
</organism>
<keyword evidence="2 6" id="KW-0732">Signal</keyword>
<dbReference type="SUPFAM" id="SSF53850">
    <property type="entry name" value="Periplasmic binding protein-like II"/>
    <property type="match status" value="1"/>
</dbReference>
<keyword evidence="1" id="KW-1003">Cell membrane</keyword>
<sequence length="541" mass="60574">MMAASKKKWGKLAKLTLVMLMVGTVVLSGCSSGSGSSTNASGGDSGSSDGKQVTLKVEIFDRGNTPKPYTITDSYLTRYIQDNFGTPNNIKMEFVPVPRSEEIKKLNVLMASGGNVPDIVFTYDTPTFNRYAEQGGLTELTDLINEHGPNLKEFLDEDAMSYGQYMGKQFAVPGKRAFLGKYSSFIRADWLEKLGMEVPQTTDELYAVLKAFKEKDPGETGGKVIPFGMTIEPAQYDPLIWSFIQPTTEEQKYTLLQKLGANDYPTLLPGFKDALQFFNKLYNEGLISRDFSLDEDKKQLTQDVTNGLTGFLTEDYPNMYYADGTYDTLLKNQPEAKLTPIDPFTNSEGKHAKPEYAPNGMYIMIPKTSQHAEEAIKYLNWMADPDNLLALQNGVEGENYEMVDGIPVMKTDAPQEVIDRLYNSGDIAIIANGNFVGDETQNREKLTTNFPEKFQDLHRKAVEISATDTFKPVNFDRPIEAEAKYGTNLQAKYEEMIVKTAMAKPEDFEKTFEATMKDYMVSGGQAILDERTKVYQEMQSK</sequence>
<dbReference type="PANTHER" id="PTHR43649">
    <property type="entry name" value="ARABINOSE-BINDING PROTEIN-RELATED"/>
    <property type="match status" value="1"/>
</dbReference>
<dbReference type="AlphaFoldDB" id="A0A385TJT4"/>
<dbReference type="EMBL" id="CP032412">
    <property type="protein sequence ID" value="AYB43939.1"/>
    <property type="molecule type" value="Genomic_DNA"/>
</dbReference>
<evidence type="ECO:0000256" key="6">
    <source>
        <dbReference type="SAM" id="SignalP"/>
    </source>
</evidence>
<dbReference type="Gene3D" id="3.40.190.10">
    <property type="entry name" value="Periplasmic binding protein-like II"/>
    <property type="match status" value="2"/>
</dbReference>
<evidence type="ECO:0000256" key="4">
    <source>
        <dbReference type="ARBA" id="ARBA00023139"/>
    </source>
</evidence>
<evidence type="ECO:0000256" key="1">
    <source>
        <dbReference type="ARBA" id="ARBA00022475"/>
    </source>
</evidence>
<dbReference type="RefSeq" id="WP_119847854.1">
    <property type="nucleotide sequence ID" value="NZ_CP032412.1"/>
</dbReference>
<dbReference type="PANTHER" id="PTHR43649:SF33">
    <property type="entry name" value="POLYGALACTURONAN_RHAMNOGALACTURONAN-BINDING PROTEIN YTCQ"/>
    <property type="match status" value="1"/>
</dbReference>
<dbReference type="Proteomes" id="UP000266552">
    <property type="component" value="Chromosome"/>
</dbReference>
<dbReference type="Pfam" id="PF01547">
    <property type="entry name" value="SBP_bac_1"/>
    <property type="match status" value="1"/>
</dbReference>
<reference evidence="7 8" key="1">
    <citation type="submission" date="2018-09" db="EMBL/GenBank/DDBJ databases">
        <title>Genome Sequence of Paenibacillus lautus Strain E7593-69, Azo Dye-Degrading Bacteria, Isolated from Commercial Tattoo Inks.</title>
        <authorList>
            <person name="Nho S.W."/>
            <person name="Kim S.-J."/>
            <person name="Kweon O."/>
            <person name="Cerniglia C.E."/>
        </authorList>
    </citation>
    <scope>NUCLEOTIDE SEQUENCE [LARGE SCALE GENOMIC DNA]</scope>
    <source>
        <strain evidence="7 8">E7593-69</strain>
    </source>
</reference>
<evidence type="ECO:0000313" key="8">
    <source>
        <dbReference type="Proteomes" id="UP000266552"/>
    </source>
</evidence>